<name>A0A852W2I5_PSEA5</name>
<dbReference type="AlphaFoldDB" id="A0A852W2I5"/>
<comment type="caution">
    <text evidence="1">The sequence shown here is derived from an EMBL/GenBank/DDBJ whole genome shotgun (WGS) entry which is preliminary data.</text>
</comment>
<sequence>MNAYGDLMLQTARVVRMRYVRCTRDPRLSPAEADELADLFERLARGDSGVDQIDPNEAIGLAFRILDDDNPEFSSLWPRRP</sequence>
<dbReference type="Proteomes" id="UP000549695">
    <property type="component" value="Unassembled WGS sequence"/>
</dbReference>
<keyword evidence="2" id="KW-1185">Reference proteome</keyword>
<reference evidence="1 2" key="1">
    <citation type="submission" date="2020-07" db="EMBL/GenBank/DDBJ databases">
        <title>Sequencing the genomes of 1000 actinobacteria strains.</title>
        <authorList>
            <person name="Klenk H.-P."/>
        </authorList>
    </citation>
    <scope>NUCLEOTIDE SEQUENCE [LARGE SCALE GENOMIC DNA]</scope>
    <source>
        <strain evidence="1 2">DSM 44749</strain>
    </source>
</reference>
<accession>A0A852W2I5</accession>
<evidence type="ECO:0000313" key="1">
    <source>
        <dbReference type="EMBL" id="NYG00615.1"/>
    </source>
</evidence>
<protein>
    <submittedName>
        <fullName evidence="1">Uncharacterized protein</fullName>
    </submittedName>
</protein>
<organism evidence="1 2">
    <name type="scientific">Pseudonocardia alni</name>
    <name type="common">Amycolata alni</name>
    <dbReference type="NCBI Taxonomy" id="33907"/>
    <lineage>
        <taxon>Bacteria</taxon>
        <taxon>Bacillati</taxon>
        <taxon>Actinomycetota</taxon>
        <taxon>Actinomycetes</taxon>
        <taxon>Pseudonocardiales</taxon>
        <taxon>Pseudonocardiaceae</taxon>
        <taxon>Pseudonocardia</taxon>
    </lineage>
</organism>
<dbReference type="GeneID" id="98050716"/>
<dbReference type="EMBL" id="JACCCZ010000001">
    <property type="protein sequence ID" value="NYG00615.1"/>
    <property type="molecule type" value="Genomic_DNA"/>
</dbReference>
<dbReference type="RefSeq" id="WP_253069305.1">
    <property type="nucleotide sequence ID" value="NZ_BAAAJZ010000023.1"/>
</dbReference>
<proteinExistence type="predicted"/>
<evidence type="ECO:0000313" key="2">
    <source>
        <dbReference type="Proteomes" id="UP000549695"/>
    </source>
</evidence>
<gene>
    <name evidence="1" type="ORF">HDA37_000900</name>
</gene>